<dbReference type="PANTHER" id="PTHR34976">
    <property type="entry name" value="RIBONUCLEASE YQCG-RELATED"/>
    <property type="match status" value="1"/>
</dbReference>
<accession>A0ABZ2NHH7</accession>
<evidence type="ECO:0000313" key="4">
    <source>
        <dbReference type="Proteomes" id="UP001377337"/>
    </source>
</evidence>
<comment type="similarity">
    <text evidence="1">In the N-terminal section; belongs to the LXG family.</text>
</comment>
<dbReference type="InterPro" id="IPR028900">
    <property type="entry name" value="Tox-SHH_dom"/>
</dbReference>
<feature type="domain" description="LXG" evidence="2">
    <location>
        <begin position="1"/>
        <end position="235"/>
    </location>
</feature>
<dbReference type="PANTHER" id="PTHR34976:SF2">
    <property type="entry name" value="TYPE VII SECRETION SYSTEM PROTEIN ESSD"/>
    <property type="match status" value="1"/>
</dbReference>
<keyword evidence="4" id="KW-1185">Reference proteome</keyword>
<evidence type="ECO:0000256" key="1">
    <source>
        <dbReference type="ARBA" id="ARBA00034117"/>
    </source>
</evidence>
<evidence type="ECO:0000259" key="2">
    <source>
        <dbReference type="PROSITE" id="PS51756"/>
    </source>
</evidence>
<dbReference type="Pfam" id="PF04740">
    <property type="entry name" value="LXG"/>
    <property type="match status" value="1"/>
</dbReference>
<dbReference type="InterPro" id="IPR006829">
    <property type="entry name" value="LXG_dom"/>
</dbReference>
<gene>
    <name evidence="3" type="ORF">WCV65_19285</name>
</gene>
<dbReference type="Proteomes" id="UP001377337">
    <property type="component" value="Chromosome"/>
</dbReference>
<dbReference type="Pfam" id="PF15652">
    <property type="entry name" value="Tox-SHH"/>
    <property type="match status" value="1"/>
</dbReference>
<organism evidence="3 4">
    <name type="scientific">Metabacillus sediminis</name>
    <dbReference type="NCBI Taxonomy" id="3117746"/>
    <lineage>
        <taxon>Bacteria</taxon>
        <taxon>Bacillati</taxon>
        <taxon>Bacillota</taxon>
        <taxon>Bacilli</taxon>
        <taxon>Bacillales</taxon>
        <taxon>Bacillaceae</taxon>
        <taxon>Metabacillus</taxon>
    </lineage>
</organism>
<name>A0ABZ2NHH7_9BACI</name>
<dbReference type="RefSeq" id="WP_338778770.1">
    <property type="nucleotide sequence ID" value="NZ_CP147407.1"/>
</dbReference>
<proteinExistence type="inferred from homology"/>
<reference evidence="3 4" key="1">
    <citation type="submission" date="2024-02" db="EMBL/GenBank/DDBJ databases">
        <title>Seven novel Bacillus-like species.</title>
        <authorList>
            <person name="Liu G."/>
        </authorList>
    </citation>
    <scope>NUCLEOTIDE SEQUENCE [LARGE SCALE GENOMIC DNA]</scope>
    <source>
        <strain evidence="3 4">FJAT-52054</strain>
    </source>
</reference>
<evidence type="ECO:0000313" key="3">
    <source>
        <dbReference type="EMBL" id="WXB96652.1"/>
    </source>
</evidence>
<dbReference type="EMBL" id="CP147407">
    <property type="protein sequence ID" value="WXB96652.1"/>
    <property type="molecule type" value="Genomic_DNA"/>
</dbReference>
<dbReference type="InterPro" id="IPR051768">
    <property type="entry name" value="Bact_secretion_toxin"/>
</dbReference>
<protein>
    <submittedName>
        <fullName evidence="3">T7SS effector LXG polymorphic toxin</fullName>
    </submittedName>
</protein>
<sequence>MPNVYDSEALLTTMNERAEQYKNLAVQLQSLNEKYTAIIQDEEFQGNGAEAIKSFYQEHTVLVGKWLDFITMQLAFIGSIEGKMEDSSLAQKTFIREEFLEGELRNSIEKSRQMVEAQKEDLTRILSGINDILSLEVFSSKSFEVNIHKASKNSVETTEDMHKVDISLTDDYAVSEMNQVLIKNFYTQLTGATKGAKGVNPMGFDAAAFRSGNVYKDIAQADRNALVFVEAKNKEFKAREIKELKSKLDVYKLSQDEYLEIAKQIGYKNLTDEQMSNVKRYESYKRDREIADGIKDGFYLAGKDFVVGIKDMVTKPQETFGAMGNSIIHPVDTYSIMSKAIEESWTRDVINGDANSRSRWISYALGTVGTSVVGTKGFGAAAKSGAAAKVGNVAKIAAKTGVNKVSKAAVNFTENFNINYGTSPAFVGIPGKIPTNVFNDHKIKEILLVKAEALKSPLERIEQRGFAKRPGGYFAKDIDEHGYLSPGVNRAPGHKNIAADKRVQSHHPIQNEWAKRWAIKEGIEYNEKKAPAVLLPSSSGFPHAKISALQRQRRKVMGFETDIRSEFNISYKEMIEAGVAEKTARKVTRDAYKYFDDLGGFTK</sequence>
<dbReference type="PROSITE" id="PS51756">
    <property type="entry name" value="LXG"/>
    <property type="match status" value="1"/>
</dbReference>